<dbReference type="PANTHER" id="PTHR46599:SF3">
    <property type="entry name" value="PIGGYBAC TRANSPOSABLE ELEMENT-DERIVED PROTEIN 4"/>
    <property type="match status" value="1"/>
</dbReference>
<name>A0A8T1TM84_9STRA</name>
<reference evidence="1" key="1">
    <citation type="submission" date="2021-01" db="EMBL/GenBank/DDBJ databases">
        <title>Phytophthora aleatoria, a newly-described species from Pinus radiata is distinct from Phytophthora cactorum isolates based on comparative genomics.</title>
        <authorList>
            <person name="Mcdougal R."/>
            <person name="Panda P."/>
            <person name="Williams N."/>
            <person name="Studholme D.J."/>
        </authorList>
    </citation>
    <scope>NUCLEOTIDE SEQUENCE</scope>
    <source>
        <strain evidence="1">NZFS 3830</strain>
    </source>
</reference>
<accession>A0A8T1TM84</accession>
<gene>
    <name evidence="1" type="ORF">JG687_00017864</name>
</gene>
<dbReference type="AlphaFoldDB" id="A0A8T1TM84"/>
<dbReference type="EMBL" id="JAENGZ010002226">
    <property type="protein sequence ID" value="KAG6944453.1"/>
    <property type="molecule type" value="Genomic_DNA"/>
</dbReference>
<evidence type="ECO:0000313" key="2">
    <source>
        <dbReference type="Proteomes" id="UP000688947"/>
    </source>
</evidence>
<dbReference type="OrthoDB" id="119802at2759"/>
<sequence>MPIQGLHRKCCFAATRLWRYFSTSCRWRYGNILLSARRITGETCRRRVPTNKRHKKRCRANPTMKKKTRRHIYQELQGVAPIKPHELCRFVGLLIARSIYPNREILVNHWKTTDDGGIARDAFGFVMSRDRFAATCTSMTMTTPGL</sequence>
<dbReference type="Proteomes" id="UP000688947">
    <property type="component" value="Unassembled WGS sequence"/>
</dbReference>
<protein>
    <recommendedName>
        <fullName evidence="3">PiggyBac transposable element-derived protein domain-containing protein</fullName>
    </recommendedName>
</protein>
<dbReference type="VEuPathDB" id="FungiDB:PC110_g20097"/>
<dbReference type="PANTHER" id="PTHR46599">
    <property type="entry name" value="PIGGYBAC TRANSPOSABLE ELEMENT-DERIVED PROTEIN 4"/>
    <property type="match status" value="1"/>
</dbReference>
<organism evidence="1 2">
    <name type="scientific">Phytophthora cactorum</name>
    <dbReference type="NCBI Taxonomy" id="29920"/>
    <lineage>
        <taxon>Eukaryota</taxon>
        <taxon>Sar</taxon>
        <taxon>Stramenopiles</taxon>
        <taxon>Oomycota</taxon>
        <taxon>Peronosporomycetes</taxon>
        <taxon>Peronosporales</taxon>
        <taxon>Peronosporaceae</taxon>
        <taxon>Phytophthora</taxon>
    </lineage>
</organism>
<comment type="caution">
    <text evidence="1">The sequence shown here is derived from an EMBL/GenBank/DDBJ whole genome shotgun (WGS) entry which is preliminary data.</text>
</comment>
<evidence type="ECO:0008006" key="3">
    <source>
        <dbReference type="Google" id="ProtNLM"/>
    </source>
</evidence>
<evidence type="ECO:0000313" key="1">
    <source>
        <dbReference type="EMBL" id="KAG6944453.1"/>
    </source>
</evidence>
<proteinExistence type="predicted"/>